<dbReference type="InterPro" id="IPR000515">
    <property type="entry name" value="MetI-like"/>
</dbReference>
<name>B8GQF3_THISH</name>
<feature type="transmembrane region" description="Helical" evidence="8">
    <location>
        <begin position="189"/>
        <end position="212"/>
    </location>
</feature>
<evidence type="ECO:0000259" key="9">
    <source>
        <dbReference type="PROSITE" id="PS50928"/>
    </source>
</evidence>
<dbReference type="EMBL" id="CP001339">
    <property type="protein sequence ID" value="ACL72348.1"/>
    <property type="molecule type" value="Genomic_DNA"/>
</dbReference>
<keyword evidence="5 8" id="KW-0812">Transmembrane</keyword>
<evidence type="ECO:0000256" key="5">
    <source>
        <dbReference type="ARBA" id="ARBA00022692"/>
    </source>
</evidence>
<evidence type="ECO:0000256" key="4">
    <source>
        <dbReference type="ARBA" id="ARBA00022475"/>
    </source>
</evidence>
<accession>B8GQF3</accession>
<feature type="transmembrane region" description="Helical" evidence="8">
    <location>
        <begin position="137"/>
        <end position="159"/>
    </location>
</feature>
<feature type="transmembrane region" description="Helical" evidence="8">
    <location>
        <begin position="233"/>
        <end position="257"/>
    </location>
</feature>
<feature type="transmembrane region" description="Helical" evidence="8">
    <location>
        <begin position="100"/>
        <end position="125"/>
    </location>
</feature>
<evidence type="ECO:0000256" key="8">
    <source>
        <dbReference type="RuleBase" id="RU363032"/>
    </source>
</evidence>
<evidence type="ECO:0000313" key="11">
    <source>
        <dbReference type="Proteomes" id="UP000002383"/>
    </source>
</evidence>
<keyword evidence="11" id="KW-1185">Reference proteome</keyword>
<dbReference type="SUPFAM" id="SSF161098">
    <property type="entry name" value="MetI-like"/>
    <property type="match status" value="1"/>
</dbReference>
<dbReference type="GO" id="GO:0005886">
    <property type="term" value="C:plasma membrane"/>
    <property type="evidence" value="ECO:0007669"/>
    <property type="project" value="UniProtKB-SubCell"/>
</dbReference>
<dbReference type="RefSeq" id="WP_012637831.1">
    <property type="nucleotide sequence ID" value="NC_011901.1"/>
</dbReference>
<dbReference type="Pfam" id="PF00528">
    <property type="entry name" value="BPD_transp_1"/>
    <property type="match status" value="1"/>
</dbReference>
<sequence>MSVPEVTATGSTRLRRGIDRGVKSLTQGRLGRALVIALPYAWLLLFLLVPVFIVIKISLAEMALASPPYTPMLQWLEGRTLALRVHLGNYAFLWQDPLYLAAYLNSLKVAAVSTLICLLIGYPMAYGIARASPSWRIVLLMMIILPFWTSFLIRVYAWIGLLQNNGLFNNLLMGLGLIDQPLPLLHSNFAVYLGIVYSYLPFMVLPLYATLVRQDLTLLEAAADLGCPPWKSFLTITLPLSMPGVIAGSLLVFIPAVGEFVIPDLLGGPDSLMIGKILWNEFFSNRDWPVASAVAVAMLVVIVVPLLLLQRIGERQTAGEGR</sequence>
<dbReference type="OrthoDB" id="9807047at2"/>
<dbReference type="PROSITE" id="PS50928">
    <property type="entry name" value="ABC_TM1"/>
    <property type="match status" value="1"/>
</dbReference>
<keyword evidence="7 8" id="KW-0472">Membrane</keyword>
<dbReference type="CDD" id="cd06261">
    <property type="entry name" value="TM_PBP2"/>
    <property type="match status" value="1"/>
</dbReference>
<proteinExistence type="inferred from homology"/>
<dbReference type="PANTHER" id="PTHR42929">
    <property type="entry name" value="INNER MEMBRANE ABC TRANSPORTER PERMEASE PROTEIN YDCU-RELATED-RELATED"/>
    <property type="match status" value="1"/>
</dbReference>
<reference evidence="10 11" key="1">
    <citation type="journal article" date="2011" name="Stand. Genomic Sci.">
        <title>Complete genome sequence of 'Thioalkalivibrio sulfidophilus' HL-EbGr7.</title>
        <authorList>
            <person name="Muyzer G."/>
            <person name="Sorokin D.Y."/>
            <person name="Mavromatis K."/>
            <person name="Lapidus A."/>
            <person name="Clum A."/>
            <person name="Ivanova N."/>
            <person name="Pati A."/>
            <person name="d'Haeseleer P."/>
            <person name="Woyke T."/>
            <person name="Kyrpides N.C."/>
        </authorList>
    </citation>
    <scope>NUCLEOTIDE SEQUENCE [LARGE SCALE GENOMIC DNA]</scope>
    <source>
        <strain evidence="10 11">HL-EbGR7</strain>
    </source>
</reference>
<gene>
    <name evidence="10" type="ordered locus">Tgr7_1262</name>
</gene>
<dbReference type="InterPro" id="IPR035906">
    <property type="entry name" value="MetI-like_sf"/>
</dbReference>
<dbReference type="Proteomes" id="UP000002383">
    <property type="component" value="Chromosome"/>
</dbReference>
<dbReference type="Gene3D" id="1.10.3720.10">
    <property type="entry name" value="MetI-like"/>
    <property type="match status" value="1"/>
</dbReference>
<evidence type="ECO:0000256" key="7">
    <source>
        <dbReference type="ARBA" id="ARBA00023136"/>
    </source>
</evidence>
<feature type="transmembrane region" description="Helical" evidence="8">
    <location>
        <begin position="288"/>
        <end position="309"/>
    </location>
</feature>
<evidence type="ECO:0000256" key="2">
    <source>
        <dbReference type="ARBA" id="ARBA00007069"/>
    </source>
</evidence>
<dbReference type="GO" id="GO:0055085">
    <property type="term" value="P:transmembrane transport"/>
    <property type="evidence" value="ECO:0007669"/>
    <property type="project" value="InterPro"/>
</dbReference>
<dbReference type="PANTHER" id="PTHR42929:SF3">
    <property type="entry name" value="PUTRESCINE TRANSPORT SYSTEM PERMEASE PROTEIN POTH"/>
    <property type="match status" value="1"/>
</dbReference>
<keyword evidence="6 8" id="KW-1133">Transmembrane helix</keyword>
<comment type="subcellular location">
    <subcellularLocation>
        <location evidence="1 8">Cell membrane</location>
        <topology evidence="1 8">Multi-pass membrane protein</topology>
    </subcellularLocation>
</comment>
<protein>
    <submittedName>
        <fullName evidence="10">ABC-type spermidine/putrescine transport system</fullName>
    </submittedName>
</protein>
<dbReference type="STRING" id="396588.Tgr7_1262"/>
<keyword evidence="4" id="KW-1003">Cell membrane</keyword>
<evidence type="ECO:0000256" key="1">
    <source>
        <dbReference type="ARBA" id="ARBA00004651"/>
    </source>
</evidence>
<organism evidence="10 11">
    <name type="scientific">Thioalkalivibrio sulfidiphilus (strain HL-EbGR7)</name>
    <dbReference type="NCBI Taxonomy" id="396588"/>
    <lineage>
        <taxon>Bacteria</taxon>
        <taxon>Pseudomonadati</taxon>
        <taxon>Pseudomonadota</taxon>
        <taxon>Gammaproteobacteria</taxon>
        <taxon>Chromatiales</taxon>
        <taxon>Ectothiorhodospiraceae</taxon>
        <taxon>Thioalkalivibrio</taxon>
    </lineage>
</organism>
<dbReference type="AlphaFoldDB" id="B8GQF3"/>
<feature type="transmembrane region" description="Helical" evidence="8">
    <location>
        <begin position="33"/>
        <end position="55"/>
    </location>
</feature>
<dbReference type="eggNOG" id="COG1176">
    <property type="taxonomic scope" value="Bacteria"/>
</dbReference>
<evidence type="ECO:0000256" key="3">
    <source>
        <dbReference type="ARBA" id="ARBA00022448"/>
    </source>
</evidence>
<dbReference type="KEGG" id="tgr:Tgr7_1262"/>
<evidence type="ECO:0000256" key="6">
    <source>
        <dbReference type="ARBA" id="ARBA00022989"/>
    </source>
</evidence>
<keyword evidence="3 8" id="KW-0813">Transport</keyword>
<evidence type="ECO:0000313" key="10">
    <source>
        <dbReference type="EMBL" id="ACL72348.1"/>
    </source>
</evidence>
<feature type="domain" description="ABC transmembrane type-1" evidence="9">
    <location>
        <begin position="103"/>
        <end position="309"/>
    </location>
</feature>
<dbReference type="HOGENOM" id="CLU_016047_18_3_6"/>
<comment type="similarity">
    <text evidence="2">Belongs to the binding-protein-dependent transport system permease family. CysTW subfamily.</text>
</comment>